<evidence type="ECO:0000313" key="3">
    <source>
        <dbReference type="EMBL" id="SHO50960.1"/>
    </source>
</evidence>
<dbReference type="InterPro" id="IPR038610">
    <property type="entry name" value="FliK-like_C_sf"/>
</dbReference>
<dbReference type="EMBL" id="FRFD01000008">
    <property type="protein sequence ID" value="SHO50960.1"/>
    <property type="molecule type" value="Genomic_DNA"/>
</dbReference>
<evidence type="ECO:0000259" key="2">
    <source>
        <dbReference type="Pfam" id="PF02120"/>
    </source>
</evidence>
<dbReference type="STRING" id="1121345.SAMN02745217_02987"/>
<protein>
    <submittedName>
        <fullName evidence="3">Hook-length control protein FliK</fullName>
    </submittedName>
</protein>
<keyword evidence="4" id="KW-1185">Reference proteome</keyword>
<evidence type="ECO:0000256" key="1">
    <source>
        <dbReference type="SAM" id="MobiDB-lite"/>
    </source>
</evidence>
<name>A0A1M7YE85_9FIRM</name>
<dbReference type="AlphaFoldDB" id="A0A1M7YE85"/>
<dbReference type="Gene3D" id="3.30.750.140">
    <property type="match status" value="1"/>
</dbReference>
<gene>
    <name evidence="3" type="ORF">SAMN02745217_02987</name>
</gene>
<dbReference type="Pfam" id="PF02120">
    <property type="entry name" value="Flg_hook"/>
    <property type="match status" value="1"/>
</dbReference>
<dbReference type="OrthoDB" id="1938931at2"/>
<reference evidence="3 4" key="1">
    <citation type="submission" date="2016-12" db="EMBL/GenBank/DDBJ databases">
        <authorList>
            <person name="Song W.-J."/>
            <person name="Kurnit D.M."/>
        </authorList>
    </citation>
    <scope>NUCLEOTIDE SEQUENCE [LARGE SCALE GENOMIC DNA]</scope>
    <source>
        <strain evidence="3 4">DSM 12503</strain>
    </source>
</reference>
<feature type="compositionally biased region" description="Low complexity" evidence="1">
    <location>
        <begin position="1"/>
        <end position="39"/>
    </location>
</feature>
<dbReference type="Proteomes" id="UP000184612">
    <property type="component" value="Unassembled WGS sequence"/>
</dbReference>
<dbReference type="RefSeq" id="WP_073589634.1">
    <property type="nucleotide sequence ID" value="NZ_FRFD01000008.1"/>
</dbReference>
<sequence>MVSNNNINTNTINTTGMNNNGITGPSSSHSVSGSSQTGGNSPAGSFSPAGLEKGQVIKGEVIDLKNNEVTVKLEDGQVIKGRLAADGIDLSIGSKVTFRVEDASSQSLILKILPPDSDLYLESTIDKALEAANLNKSDRNKSMVAELLKTGMSIDKNTLTVLSKQMLQFPDSPLKTLIFLNRGGLPVNNTNVTFMESFLNSSGKVSAELYSLSENIIRALSDGGDTPSKYKLLSILLPSAGIAEESVSKAAPLLSDVLNQEERNALAQNLQNSQLYTATPGDTADILSGRMGLSEIFHFLGDNSPLLKDTGLSSLTLGEDARLLPGTLKSRLPELDSDIINKLLVSMDKATEGNFDTPDSIGRILTREERLEFLSLLKENFPSGTLPDAITHGLTQGNISAGELLSQLKPFLSGTSDFTEKSAEKIISSKAFNNLLSSSLLSQWSISPQEFAKPAAISSHYESLLTQLNDIRELMENTSFKEASALQSQTAHITDTVNFMNTLNNLFAYLQLPVKLKSQYADSELYVYSNKKSELDITEGVRVVLHLKMDNLGPVDVAIELKQNQLKNSFYLENKKIKELLSSHMETLEAKLKDKGYQVRTEFYNRAKESNSPAAMVKEHLLSLNRGPFVRSIEKKRYHFDIRA</sequence>
<accession>A0A1M7YE85</accession>
<evidence type="ECO:0000313" key="4">
    <source>
        <dbReference type="Proteomes" id="UP000184612"/>
    </source>
</evidence>
<dbReference type="InterPro" id="IPR021136">
    <property type="entry name" value="Flagellar_hook_control-like_C"/>
</dbReference>
<feature type="domain" description="Flagellar hook-length control protein-like C-terminal" evidence="2">
    <location>
        <begin position="542"/>
        <end position="599"/>
    </location>
</feature>
<feature type="region of interest" description="Disordered" evidence="1">
    <location>
        <begin position="1"/>
        <end position="50"/>
    </location>
</feature>
<proteinExistence type="predicted"/>
<organism evidence="3 4">
    <name type="scientific">Anaerocolumna xylanovorans DSM 12503</name>
    <dbReference type="NCBI Taxonomy" id="1121345"/>
    <lineage>
        <taxon>Bacteria</taxon>
        <taxon>Bacillati</taxon>
        <taxon>Bacillota</taxon>
        <taxon>Clostridia</taxon>
        <taxon>Lachnospirales</taxon>
        <taxon>Lachnospiraceae</taxon>
        <taxon>Anaerocolumna</taxon>
    </lineage>
</organism>